<dbReference type="SUPFAM" id="SSF47598">
    <property type="entry name" value="Ribbon-helix-helix"/>
    <property type="match status" value="1"/>
</dbReference>
<protein>
    <recommendedName>
        <fullName evidence="3">Ribbon-helix-helix protein CopG domain-containing protein</fullName>
    </recommendedName>
</protein>
<dbReference type="Gene3D" id="1.10.1220.10">
    <property type="entry name" value="Met repressor-like"/>
    <property type="match status" value="1"/>
</dbReference>
<reference evidence="1 2" key="1">
    <citation type="submission" date="2017-08" db="EMBL/GenBank/DDBJ databases">
        <title>Infants hospitalized years apart are colonized by the same room-sourced microbial strains.</title>
        <authorList>
            <person name="Brooks B."/>
            <person name="Olm M.R."/>
            <person name="Firek B.A."/>
            <person name="Baker R."/>
            <person name="Thomas B.C."/>
            <person name="Morowitz M.J."/>
            <person name="Banfield J.F."/>
        </authorList>
    </citation>
    <scope>NUCLEOTIDE SEQUENCE [LARGE SCALE GENOMIC DNA]</scope>
    <source>
        <strain evidence="1">S2_003_000_R2_14</strain>
    </source>
</reference>
<accession>A0A2W5T034</accession>
<proteinExistence type="predicted"/>
<comment type="caution">
    <text evidence="1">The sequence shown here is derived from an EMBL/GenBank/DDBJ whole genome shotgun (WGS) entry which is preliminary data.</text>
</comment>
<dbReference type="EMBL" id="QFQP01000022">
    <property type="protein sequence ID" value="PZR09139.1"/>
    <property type="molecule type" value="Genomic_DNA"/>
</dbReference>
<dbReference type="InterPro" id="IPR013321">
    <property type="entry name" value="Arc_rbn_hlx_hlx"/>
</dbReference>
<dbReference type="AlphaFoldDB" id="A0A2W5T034"/>
<gene>
    <name evidence="1" type="ORF">DI536_23185</name>
</gene>
<dbReference type="Proteomes" id="UP000249061">
    <property type="component" value="Unassembled WGS sequence"/>
</dbReference>
<organism evidence="1 2">
    <name type="scientific">Archangium gephyra</name>
    <dbReference type="NCBI Taxonomy" id="48"/>
    <lineage>
        <taxon>Bacteria</taxon>
        <taxon>Pseudomonadati</taxon>
        <taxon>Myxococcota</taxon>
        <taxon>Myxococcia</taxon>
        <taxon>Myxococcales</taxon>
        <taxon>Cystobacterineae</taxon>
        <taxon>Archangiaceae</taxon>
        <taxon>Archangium</taxon>
    </lineage>
</organism>
<sequence length="97" mass="11239">MSPTALRIDPKLKARIKKLADKAGESPHSFMLKALEATVERAETREEWLESGRRAAEEFDRTRMGLELEDLDDWFTRSARGEKVEMPKARRIPKARK</sequence>
<dbReference type="GO" id="GO:0006355">
    <property type="term" value="P:regulation of DNA-templated transcription"/>
    <property type="evidence" value="ECO:0007669"/>
    <property type="project" value="InterPro"/>
</dbReference>
<evidence type="ECO:0000313" key="1">
    <source>
        <dbReference type="EMBL" id="PZR09139.1"/>
    </source>
</evidence>
<dbReference type="InterPro" id="IPR010985">
    <property type="entry name" value="Ribbon_hlx_hlx"/>
</dbReference>
<name>A0A2W5T034_9BACT</name>
<evidence type="ECO:0008006" key="3">
    <source>
        <dbReference type="Google" id="ProtNLM"/>
    </source>
</evidence>
<evidence type="ECO:0000313" key="2">
    <source>
        <dbReference type="Proteomes" id="UP000249061"/>
    </source>
</evidence>